<name>A0ABT8JLF2_9BACL</name>
<dbReference type="Proteomes" id="UP001175097">
    <property type="component" value="Unassembled WGS sequence"/>
</dbReference>
<evidence type="ECO:0000313" key="3">
    <source>
        <dbReference type="Proteomes" id="UP001175097"/>
    </source>
</evidence>
<comment type="caution">
    <text evidence="2">The sequence shown here is derived from an EMBL/GenBank/DDBJ whole genome shotgun (WGS) entry which is preliminary data.</text>
</comment>
<evidence type="ECO:0000256" key="1">
    <source>
        <dbReference type="SAM" id="MobiDB-lite"/>
    </source>
</evidence>
<feature type="region of interest" description="Disordered" evidence="1">
    <location>
        <begin position="33"/>
        <end position="54"/>
    </location>
</feature>
<reference evidence="2" key="1">
    <citation type="submission" date="2023-03" db="EMBL/GenBank/DDBJ databases">
        <title>MT1 and MT2 Draft Genomes of Novel Species.</title>
        <authorList>
            <person name="Venkateswaran K."/>
        </authorList>
    </citation>
    <scope>NUCLEOTIDE SEQUENCE</scope>
    <source>
        <strain evidence="2">F6_3S_P_2</strain>
    </source>
</reference>
<evidence type="ECO:0000313" key="2">
    <source>
        <dbReference type="EMBL" id="MDN4605975.1"/>
    </source>
</evidence>
<organism evidence="2 3">
    <name type="scientific">Sporosarcina highlanderae</name>
    <dbReference type="NCBI Taxonomy" id="3035916"/>
    <lineage>
        <taxon>Bacteria</taxon>
        <taxon>Bacillati</taxon>
        <taxon>Bacillota</taxon>
        <taxon>Bacilli</taxon>
        <taxon>Bacillales</taxon>
        <taxon>Caryophanaceae</taxon>
        <taxon>Sporosarcina</taxon>
    </lineage>
</organism>
<accession>A0ABT8JLF2</accession>
<keyword evidence="3" id="KW-1185">Reference proteome</keyword>
<protein>
    <submittedName>
        <fullName evidence="2">Uncharacterized protein</fullName>
    </submittedName>
</protein>
<dbReference type="RefSeq" id="WP_301241504.1">
    <property type="nucleotide sequence ID" value="NZ_JAROCC010000001.1"/>
</dbReference>
<dbReference type="EMBL" id="JAROCC010000001">
    <property type="protein sequence ID" value="MDN4605975.1"/>
    <property type="molecule type" value="Genomic_DNA"/>
</dbReference>
<sequence length="54" mass="5585">MDEWGFVHVQGEALPSTEGMLAAMAKMIRPTKNAAGAAPAVNLKEGESQNGTNG</sequence>
<proteinExistence type="predicted"/>
<gene>
    <name evidence="2" type="ORF">P5G49_00605</name>
</gene>